<organism evidence="3 4">
    <name type="scientific">Micromonospora fluostatini</name>
    <dbReference type="NCBI Taxonomy" id="1629071"/>
    <lineage>
        <taxon>Bacteria</taxon>
        <taxon>Bacillati</taxon>
        <taxon>Actinomycetota</taxon>
        <taxon>Actinomycetes</taxon>
        <taxon>Micromonosporales</taxon>
        <taxon>Micromonosporaceae</taxon>
        <taxon>Micromonospora</taxon>
    </lineage>
</organism>
<dbReference type="InterPro" id="IPR050816">
    <property type="entry name" value="Flavin-dep_Halogenase_NPB"/>
</dbReference>
<evidence type="ECO:0000259" key="2">
    <source>
        <dbReference type="Pfam" id="PF01494"/>
    </source>
</evidence>
<dbReference type="Pfam" id="PF01494">
    <property type="entry name" value="FAD_binding_3"/>
    <property type="match status" value="1"/>
</dbReference>
<accession>A0ABY2DH90</accession>
<dbReference type="PRINTS" id="PR00420">
    <property type="entry name" value="RNGMNOXGNASE"/>
</dbReference>
<dbReference type="InterPro" id="IPR036188">
    <property type="entry name" value="FAD/NAD-bd_sf"/>
</dbReference>
<dbReference type="PANTHER" id="PTHR43747:SF1">
    <property type="entry name" value="SLR1998 PROTEIN"/>
    <property type="match status" value="1"/>
</dbReference>
<sequence>MSEGGPAGGSWYDVVVAGGGPAGAAATAALVRAGRSVLLADAGHRTPRAGQALPGAARRMLNELGLPTPDAAGGHQRCLANLSAWNSDTLACVDTILDPYGHGWHLDRPLYDRQLRAATVAAGARTLDDTRVTEALREPGDAWTLRLRSAMGARWVRCAWLVEATGRAGAIARRHGGHYRTTDRLIGVEVRVPAADSALAASLVEAAPDGWWYAAPAANGHGVLTYFTDADLAPADLHRPLRYRALLARHHHVTAAVQEVAEWAPPRRVAAHSIHLTSPYGDGWIAAGDAAIAFDPLSSQGILTALYTGLAAGRAVDRHIRGERDALPGYAANLARIRAAYRRHHRDAYRREQRWISRPFWHRRR</sequence>
<dbReference type="SUPFAM" id="SSF51905">
    <property type="entry name" value="FAD/NAD(P)-binding domain"/>
    <property type="match status" value="1"/>
</dbReference>
<comment type="similarity">
    <text evidence="1">Belongs to the flavin-dependent halogenase family. Bacterial tryptophan halogenase subfamily.</text>
</comment>
<evidence type="ECO:0000256" key="1">
    <source>
        <dbReference type="ARBA" id="ARBA00038396"/>
    </source>
</evidence>
<dbReference type="PANTHER" id="PTHR43747">
    <property type="entry name" value="FAD-BINDING PROTEIN"/>
    <property type="match status" value="1"/>
</dbReference>
<protein>
    <submittedName>
        <fullName evidence="3">Oxidoreductase</fullName>
    </submittedName>
</protein>
<proteinExistence type="inferred from homology"/>
<dbReference type="Gene3D" id="3.30.9.100">
    <property type="match status" value="1"/>
</dbReference>
<feature type="domain" description="FAD-binding" evidence="2">
    <location>
        <begin position="12"/>
        <end position="325"/>
    </location>
</feature>
<keyword evidence="4" id="KW-1185">Reference proteome</keyword>
<comment type="caution">
    <text evidence="3">The sequence shown here is derived from an EMBL/GenBank/DDBJ whole genome shotgun (WGS) entry which is preliminary data.</text>
</comment>
<name>A0ABY2DH90_9ACTN</name>
<dbReference type="Proteomes" id="UP000295626">
    <property type="component" value="Unassembled WGS sequence"/>
</dbReference>
<dbReference type="EMBL" id="SMKE01000333">
    <property type="protein sequence ID" value="TDB94962.1"/>
    <property type="molecule type" value="Genomic_DNA"/>
</dbReference>
<dbReference type="Gene3D" id="3.50.50.60">
    <property type="entry name" value="FAD/NAD(P)-binding domain"/>
    <property type="match status" value="1"/>
</dbReference>
<evidence type="ECO:0000313" key="3">
    <source>
        <dbReference type="EMBL" id="TDB94962.1"/>
    </source>
</evidence>
<dbReference type="InterPro" id="IPR002938">
    <property type="entry name" value="FAD-bd"/>
</dbReference>
<gene>
    <name evidence="3" type="ORF">E1091_10555</name>
</gene>
<reference evidence="3 4" key="1">
    <citation type="submission" date="2019-02" db="EMBL/GenBank/DDBJ databases">
        <title>Draft genome sequences of novel Actinobacteria.</title>
        <authorList>
            <person name="Sahin N."/>
            <person name="Ay H."/>
            <person name="Saygin H."/>
        </authorList>
    </citation>
    <scope>NUCLEOTIDE SEQUENCE [LARGE SCALE GENOMIC DNA]</scope>
    <source>
        <strain evidence="3 4">JCM 30529</strain>
    </source>
</reference>
<evidence type="ECO:0000313" key="4">
    <source>
        <dbReference type="Proteomes" id="UP000295626"/>
    </source>
</evidence>